<organism evidence="1 2">
    <name type="scientific">Deinococcus malanensis</name>
    <dbReference type="NCBI Taxonomy" id="1706855"/>
    <lineage>
        <taxon>Bacteria</taxon>
        <taxon>Thermotogati</taxon>
        <taxon>Deinococcota</taxon>
        <taxon>Deinococci</taxon>
        <taxon>Deinococcales</taxon>
        <taxon>Deinococcaceae</taxon>
        <taxon>Deinococcus</taxon>
    </lineage>
</organism>
<keyword evidence="2" id="KW-1185">Reference proteome</keyword>
<gene>
    <name evidence="1" type="ORF">GCM10008955_11260</name>
</gene>
<dbReference type="Pfam" id="PF15588">
    <property type="entry name" value="Imm10"/>
    <property type="match status" value="1"/>
</dbReference>
<dbReference type="Proteomes" id="UP000647587">
    <property type="component" value="Unassembled WGS sequence"/>
</dbReference>
<comment type="caution">
    <text evidence="1">The sequence shown here is derived from an EMBL/GenBank/DDBJ whole genome shotgun (WGS) entry which is preliminary data.</text>
</comment>
<dbReference type="RefSeq" id="WP_189005376.1">
    <property type="nucleotide sequence ID" value="NZ_BMPP01000004.1"/>
</dbReference>
<evidence type="ECO:0000313" key="1">
    <source>
        <dbReference type="EMBL" id="GGK19565.1"/>
    </source>
</evidence>
<proteinExistence type="predicted"/>
<dbReference type="EMBL" id="BMPP01000004">
    <property type="protein sequence ID" value="GGK19565.1"/>
    <property type="molecule type" value="Genomic_DNA"/>
</dbReference>
<protein>
    <submittedName>
        <fullName evidence="1">Uncharacterized protein</fullName>
    </submittedName>
</protein>
<reference evidence="2" key="1">
    <citation type="journal article" date="2019" name="Int. J. Syst. Evol. Microbiol.">
        <title>The Global Catalogue of Microorganisms (GCM) 10K type strain sequencing project: providing services to taxonomists for standard genome sequencing and annotation.</title>
        <authorList>
            <consortium name="The Broad Institute Genomics Platform"/>
            <consortium name="The Broad Institute Genome Sequencing Center for Infectious Disease"/>
            <person name="Wu L."/>
            <person name="Ma J."/>
        </authorList>
    </citation>
    <scope>NUCLEOTIDE SEQUENCE [LARGE SCALE GENOMIC DNA]</scope>
    <source>
        <strain evidence="2">JCM 30331</strain>
    </source>
</reference>
<dbReference type="InterPro" id="IPR028962">
    <property type="entry name" value="Imm10"/>
</dbReference>
<sequence length="131" mass="14376">MPDRFTSRALAVEELINVDTFLIALADSADQPTRLLELQKSLVADEDEEHDFDSYCLVVDGAATHYGGVLVCHLTAQTLQLQLDEQAADVLETDGFEIALDLSMVEWAVLRAGLMRLFEGGRLAPATLVLE</sequence>
<evidence type="ECO:0000313" key="2">
    <source>
        <dbReference type="Proteomes" id="UP000647587"/>
    </source>
</evidence>
<accession>A0ABQ2ETB0</accession>
<name>A0ABQ2ETB0_9DEIO</name>